<organism evidence="3 4">
    <name type="scientific">Actinomadura rugatobispora</name>
    <dbReference type="NCBI Taxonomy" id="1994"/>
    <lineage>
        <taxon>Bacteria</taxon>
        <taxon>Bacillati</taxon>
        <taxon>Actinomycetota</taxon>
        <taxon>Actinomycetes</taxon>
        <taxon>Streptosporangiales</taxon>
        <taxon>Thermomonosporaceae</taxon>
        <taxon>Actinomadura</taxon>
    </lineage>
</organism>
<dbReference type="RefSeq" id="WP_378283034.1">
    <property type="nucleotide sequence ID" value="NZ_JBHSON010000022.1"/>
</dbReference>
<dbReference type="Gene3D" id="1.50.10.160">
    <property type="match status" value="1"/>
</dbReference>
<evidence type="ECO:0000256" key="1">
    <source>
        <dbReference type="SAM" id="MobiDB-lite"/>
    </source>
</evidence>
<feature type="domain" description="Squalene cyclase C-terminal" evidence="2">
    <location>
        <begin position="364"/>
        <end position="464"/>
    </location>
</feature>
<protein>
    <submittedName>
        <fullName evidence="3">Prenyltransferase/squalene oxidase repeat-containing protein</fullName>
    </submittedName>
</protein>
<keyword evidence="4" id="KW-1185">Reference proteome</keyword>
<feature type="compositionally biased region" description="Low complexity" evidence="1">
    <location>
        <begin position="181"/>
        <end position="193"/>
    </location>
</feature>
<reference evidence="4" key="1">
    <citation type="journal article" date="2019" name="Int. J. Syst. Evol. Microbiol.">
        <title>The Global Catalogue of Microorganisms (GCM) 10K type strain sequencing project: providing services to taxonomists for standard genome sequencing and annotation.</title>
        <authorList>
            <consortium name="The Broad Institute Genomics Platform"/>
            <consortium name="The Broad Institute Genome Sequencing Center for Infectious Disease"/>
            <person name="Wu L."/>
            <person name="Ma J."/>
        </authorList>
    </citation>
    <scope>NUCLEOTIDE SEQUENCE [LARGE SCALE GENOMIC DNA]</scope>
    <source>
        <strain evidence="4">KCTC 42087</strain>
    </source>
</reference>
<evidence type="ECO:0000313" key="4">
    <source>
        <dbReference type="Proteomes" id="UP001596074"/>
    </source>
</evidence>
<dbReference type="Proteomes" id="UP001596074">
    <property type="component" value="Unassembled WGS sequence"/>
</dbReference>
<sequence length="547" mass="58184">MSAAVSAWNPPAGAIGADRLLARITSGPGGHLSLSIYETARLVRLAPWLWGHHARIDYLMARQQRDGTWGGPGLYALVPTLSATEALLRLACAQDRPSIRAERRTDAADLLATAAERGLQALHHLLGGSASARLPDTLGADTLVPYLIGEINRRLCRCDRPQAAHRRLRRQPPLPAPHPDPASTTPAPRQAAPPRIPGTQAMAGHLLEASGEMGDGVHLPSPGDGLVAGSPAATAAWIARRGGDARAPRCAHRLDHVARRHGGPVSSLWTAAEFDQAQVVAALARGGLAGAVPPTVRDALRRSIARGATGLALGLPGDCETTSTMLYALNALHARTPLELLEGFETATHFQRWPGEPLPSTVTNAHVLEAVGSHIALHPQQRPRYAPTIAKVARWLYSRQNRDGHWDDPWHASPYYATHCAAVALGRYGDASGNAAVARAVQWVHSTQRPDGSWGIWNGTAEETACALQTIMAAPHHVSPAPLVRGATALQRLTSAGGDHPPLWRGKELCAPTAIIDAVIVAARHRLRTRPQPGDRAHDATRTASLA</sequence>
<comment type="caution">
    <text evidence="3">The sequence shown here is derived from an EMBL/GenBank/DDBJ whole genome shotgun (WGS) entry which is preliminary data.</text>
</comment>
<dbReference type="Gene3D" id="1.50.10.20">
    <property type="match status" value="1"/>
</dbReference>
<evidence type="ECO:0000313" key="3">
    <source>
        <dbReference type="EMBL" id="MFC5747415.1"/>
    </source>
</evidence>
<gene>
    <name evidence="3" type="ORF">ACFPZN_17435</name>
</gene>
<proteinExistence type="predicted"/>
<feature type="region of interest" description="Disordered" evidence="1">
    <location>
        <begin position="527"/>
        <end position="547"/>
    </location>
</feature>
<evidence type="ECO:0000259" key="2">
    <source>
        <dbReference type="Pfam" id="PF13243"/>
    </source>
</evidence>
<dbReference type="Pfam" id="PF13243">
    <property type="entry name" value="SQHop_cyclase_C"/>
    <property type="match status" value="1"/>
</dbReference>
<dbReference type="InterPro" id="IPR032696">
    <property type="entry name" value="SQ_cyclase_C"/>
</dbReference>
<feature type="region of interest" description="Disordered" evidence="1">
    <location>
        <begin position="166"/>
        <end position="198"/>
    </location>
</feature>
<name>A0ABW0ZVT1_9ACTN</name>
<accession>A0ABW0ZVT1</accession>
<dbReference type="EMBL" id="JBHSON010000022">
    <property type="protein sequence ID" value="MFC5747415.1"/>
    <property type="molecule type" value="Genomic_DNA"/>
</dbReference>
<dbReference type="InterPro" id="IPR008930">
    <property type="entry name" value="Terpenoid_cyclase/PrenylTrfase"/>
</dbReference>
<dbReference type="SUPFAM" id="SSF48239">
    <property type="entry name" value="Terpenoid cyclases/Protein prenyltransferases"/>
    <property type="match status" value="1"/>
</dbReference>